<dbReference type="EMBL" id="QPKB01000011">
    <property type="protein sequence ID" value="RWR95154.1"/>
    <property type="molecule type" value="Genomic_DNA"/>
</dbReference>
<feature type="region of interest" description="Disordered" evidence="3">
    <location>
        <begin position="239"/>
        <end position="266"/>
    </location>
</feature>
<dbReference type="GO" id="GO:0055028">
    <property type="term" value="C:cortical microtubule"/>
    <property type="evidence" value="ECO:0007669"/>
    <property type="project" value="TreeGrafter"/>
</dbReference>
<feature type="compositionally biased region" description="Basic and acidic residues" evidence="3">
    <location>
        <begin position="23"/>
        <end position="32"/>
    </location>
</feature>
<protein>
    <submittedName>
        <fullName evidence="4">Protein CHUP1, chloroplastic isoform X1</fullName>
    </submittedName>
</protein>
<reference evidence="4 5" key="1">
    <citation type="journal article" date="2019" name="Nat. Plants">
        <title>Stout camphor tree genome fills gaps in understanding of flowering plant genome evolution.</title>
        <authorList>
            <person name="Chaw S.M."/>
            <person name="Liu Y.C."/>
            <person name="Wu Y.W."/>
            <person name="Wang H.Y."/>
            <person name="Lin C.I."/>
            <person name="Wu C.S."/>
            <person name="Ke H.M."/>
            <person name="Chang L.Y."/>
            <person name="Hsu C.Y."/>
            <person name="Yang H.T."/>
            <person name="Sudianto E."/>
            <person name="Hsu M.H."/>
            <person name="Wu K.P."/>
            <person name="Wang L.N."/>
            <person name="Leebens-Mack J.H."/>
            <person name="Tsai I.J."/>
        </authorList>
    </citation>
    <scope>NUCLEOTIDE SEQUENCE [LARGE SCALE GENOMIC DNA]</scope>
    <source>
        <strain evidence="5">cv. Chaw 1501</strain>
        <tissue evidence="4">Young leaves</tissue>
    </source>
</reference>
<dbReference type="GO" id="GO:0072699">
    <property type="term" value="P:protein localization to cortical microtubule cytoskeleton"/>
    <property type="evidence" value="ECO:0007669"/>
    <property type="project" value="TreeGrafter"/>
</dbReference>
<keyword evidence="5" id="KW-1185">Reference proteome</keyword>
<evidence type="ECO:0000256" key="1">
    <source>
        <dbReference type="ARBA" id="ARBA00023054"/>
    </source>
</evidence>
<dbReference type="PANTHER" id="PTHR31342:SF43">
    <property type="entry name" value="F11A17.16"/>
    <property type="match status" value="1"/>
</dbReference>
<feature type="compositionally biased region" description="Basic and acidic residues" evidence="3">
    <location>
        <begin position="76"/>
        <end position="85"/>
    </location>
</feature>
<feature type="region of interest" description="Disordered" evidence="3">
    <location>
        <begin position="1"/>
        <end position="121"/>
    </location>
</feature>
<sequence>MKEEIASANKATPPPARLRAASKIKDSPRPEDGNGASPGPKARTRSVVAETNNIQRARRSLGMNRLKAGEDTTAQKGREMEERRLVGRPGNRAVEQFARLPRRLDHSSKRIEDEPDAKREELQQKLDMSENLVQELQSEISVLKSQVEKLQSLNSELESQNRRFKEDLATAEAKISTLSTRDQEESTVVEVQPPKFRDVQKLITSRLEHFKVKETTKPRTIGKMHPPTPKPVTAAVEIQPNGLMNGPPPPPPPPLPRKAPAKAASMQKAPSLVRFYHSLTKHDGKKSAMRNRNSSSPSVVYPHSSIVGEIQNRSTHLLAIKQDIETKGDFINNLIQRVESAAYTDIEDVLTFVEWLDRELSSLADERAVLKHFKWPERKADAMREAAFEYRDIKQLHSEILSYEDDGSMPCEAALRKISNLLDKLERSIDRLIKLRDRTMPSYRDCKIPTDWMLDSGMVSKMKLASVKLAKLYMKRVSMEIESMRLPEKESTQGALLLQSVRFAYRTHQFAGGLDSETMCAFEEIRKRVSMHGGGSRELLAGIATS</sequence>
<feature type="compositionally biased region" description="Pro residues" evidence="3">
    <location>
        <begin position="246"/>
        <end position="257"/>
    </location>
</feature>
<proteinExistence type="predicted"/>
<keyword evidence="1 2" id="KW-0175">Coiled coil</keyword>
<evidence type="ECO:0000313" key="4">
    <source>
        <dbReference type="EMBL" id="RWR95154.1"/>
    </source>
</evidence>
<dbReference type="InterPro" id="IPR040265">
    <property type="entry name" value="CHUP1/IPGA1-like"/>
</dbReference>
<feature type="coiled-coil region" evidence="2">
    <location>
        <begin position="411"/>
        <end position="438"/>
    </location>
</feature>
<name>A0A3S3R484_9MAGN</name>
<dbReference type="AlphaFoldDB" id="A0A3S3R484"/>
<dbReference type="OrthoDB" id="673648at2759"/>
<evidence type="ECO:0000313" key="5">
    <source>
        <dbReference type="Proteomes" id="UP000283530"/>
    </source>
</evidence>
<evidence type="ECO:0000256" key="3">
    <source>
        <dbReference type="SAM" id="MobiDB-lite"/>
    </source>
</evidence>
<comment type="caution">
    <text evidence="4">The sequence shown here is derived from an EMBL/GenBank/DDBJ whole genome shotgun (WGS) entry which is preliminary data.</text>
</comment>
<accession>A0A3S3R484</accession>
<dbReference type="Proteomes" id="UP000283530">
    <property type="component" value="Unassembled WGS sequence"/>
</dbReference>
<dbReference type="PANTHER" id="PTHR31342">
    <property type="entry name" value="PROTEIN CHUP1, CHLOROPLASTIC"/>
    <property type="match status" value="1"/>
</dbReference>
<organism evidence="4 5">
    <name type="scientific">Cinnamomum micranthum f. kanehirae</name>
    <dbReference type="NCBI Taxonomy" id="337451"/>
    <lineage>
        <taxon>Eukaryota</taxon>
        <taxon>Viridiplantae</taxon>
        <taxon>Streptophyta</taxon>
        <taxon>Embryophyta</taxon>
        <taxon>Tracheophyta</taxon>
        <taxon>Spermatophyta</taxon>
        <taxon>Magnoliopsida</taxon>
        <taxon>Magnoliidae</taxon>
        <taxon>Laurales</taxon>
        <taxon>Lauraceae</taxon>
        <taxon>Cinnamomum</taxon>
    </lineage>
</organism>
<evidence type="ECO:0000256" key="2">
    <source>
        <dbReference type="SAM" id="Coils"/>
    </source>
</evidence>
<gene>
    <name evidence="4" type="ORF">CKAN_02448200</name>
</gene>
<feature type="compositionally biased region" description="Basic and acidic residues" evidence="3">
    <location>
        <begin position="102"/>
        <end position="121"/>
    </location>
</feature>